<evidence type="ECO:0000313" key="2">
    <source>
        <dbReference type="EMBL" id="PIW16124.1"/>
    </source>
</evidence>
<dbReference type="AlphaFoldDB" id="A0A2M7G2S3"/>
<evidence type="ECO:0000313" key="3">
    <source>
        <dbReference type="Proteomes" id="UP000231019"/>
    </source>
</evidence>
<feature type="transmembrane region" description="Helical" evidence="1">
    <location>
        <begin position="63"/>
        <end position="93"/>
    </location>
</feature>
<comment type="caution">
    <text evidence="2">The sequence shown here is derived from an EMBL/GenBank/DDBJ whole genome shotgun (WGS) entry which is preliminary data.</text>
</comment>
<evidence type="ECO:0008006" key="4">
    <source>
        <dbReference type="Google" id="ProtNLM"/>
    </source>
</evidence>
<dbReference type="Pfam" id="PF04332">
    <property type="entry name" value="DUF475"/>
    <property type="match status" value="1"/>
</dbReference>
<dbReference type="EMBL" id="PFFQ01000040">
    <property type="protein sequence ID" value="PIW16124.1"/>
    <property type="molecule type" value="Genomic_DNA"/>
</dbReference>
<feature type="transmembrane region" description="Helical" evidence="1">
    <location>
        <begin position="6"/>
        <end position="33"/>
    </location>
</feature>
<protein>
    <recommendedName>
        <fullName evidence="4">DUF475 domain-containing protein</fullName>
    </recommendedName>
</protein>
<keyword evidence="1" id="KW-1133">Transmembrane helix</keyword>
<dbReference type="Proteomes" id="UP000231019">
    <property type="component" value="Unassembled WGS sequence"/>
</dbReference>
<organism evidence="2 3">
    <name type="scientific">bacterium (Candidatus Blackallbacteria) CG17_big_fil_post_rev_8_21_14_2_50_48_46</name>
    <dbReference type="NCBI Taxonomy" id="2014261"/>
    <lineage>
        <taxon>Bacteria</taxon>
        <taxon>Candidatus Blackallbacteria</taxon>
    </lineage>
</organism>
<feature type="transmembrane region" description="Helical" evidence="1">
    <location>
        <begin position="181"/>
        <end position="204"/>
    </location>
</feature>
<dbReference type="PANTHER" id="PTHR30238">
    <property type="entry name" value="MEMBRANE BOUND PREDICTED REDOX MODULATOR"/>
    <property type="match status" value="1"/>
</dbReference>
<accession>A0A2M7G2S3</accession>
<name>A0A2M7G2S3_9BACT</name>
<feature type="transmembrane region" description="Helical" evidence="1">
    <location>
        <begin position="113"/>
        <end position="135"/>
    </location>
</feature>
<dbReference type="NCBIfam" id="NF010613">
    <property type="entry name" value="PRK14013.1-3"/>
    <property type="match status" value="1"/>
</dbReference>
<feature type="transmembrane region" description="Helical" evidence="1">
    <location>
        <begin position="281"/>
        <end position="303"/>
    </location>
</feature>
<feature type="transmembrane region" description="Helical" evidence="1">
    <location>
        <begin position="309"/>
        <end position="328"/>
    </location>
</feature>
<reference evidence="2 3" key="1">
    <citation type="submission" date="2017-09" db="EMBL/GenBank/DDBJ databases">
        <title>Depth-based differentiation of microbial function through sediment-hosted aquifers and enrichment of novel symbionts in the deep terrestrial subsurface.</title>
        <authorList>
            <person name="Probst A.J."/>
            <person name="Ladd B."/>
            <person name="Jarett J.K."/>
            <person name="Geller-Mcgrath D.E."/>
            <person name="Sieber C.M."/>
            <person name="Emerson J.B."/>
            <person name="Anantharaman K."/>
            <person name="Thomas B.C."/>
            <person name="Malmstrom R."/>
            <person name="Stieglmeier M."/>
            <person name="Klingl A."/>
            <person name="Woyke T."/>
            <person name="Ryan C.M."/>
            <person name="Banfield J.F."/>
        </authorList>
    </citation>
    <scope>NUCLEOTIDE SEQUENCE [LARGE SCALE GENOMIC DNA]</scope>
    <source>
        <strain evidence="2">CG17_big_fil_post_rev_8_21_14_2_50_48_46</strain>
    </source>
</reference>
<proteinExistence type="predicted"/>
<dbReference type="PANTHER" id="PTHR30238:SF4">
    <property type="entry name" value="SLL1022 PROTEIN"/>
    <property type="match status" value="1"/>
</dbReference>
<feature type="transmembrane region" description="Helical" evidence="1">
    <location>
        <begin position="252"/>
        <end position="272"/>
    </location>
</feature>
<dbReference type="NCBIfam" id="NF010619">
    <property type="entry name" value="PRK14013.2-5"/>
    <property type="match status" value="1"/>
</dbReference>
<gene>
    <name evidence="2" type="ORF">COW36_14260</name>
</gene>
<keyword evidence="1" id="KW-0472">Membrane</keyword>
<evidence type="ECO:0000256" key="1">
    <source>
        <dbReference type="SAM" id="Phobius"/>
    </source>
</evidence>
<sequence>MKYFKFSIAVTLIGLICAFFWGGPMGVLIAAILSVMEVSLSFDNAVVNASVLKTMDEKWRKRFLLWGIMIAVFGMRLLFPVLIVAMATGHSLLNVAVMALDNPILYAQQLEKAHVSIAAFGGMFLLLVFLSFVLDDNKEIHWIQILESGLSKLGKLESIEVVTALLVLMTAQTFVHEHERLTVLLSGLFGVVLFVLVGSFSSLFEEQGIENMLESGVKNAGAMSFIYLEILDASFSLDGVVGAFAITTDVVIIMIGLAIGAMFVRSLTVFLVEKGTLDQYIFLEHGAHYAIGALALLMFASIVTPVPEIVTGFVGLAFIGLSLISSILNKRRELA</sequence>
<dbReference type="InterPro" id="IPR007427">
    <property type="entry name" value="DUF475"/>
</dbReference>
<keyword evidence="1" id="KW-0812">Transmembrane</keyword>